<dbReference type="Proteomes" id="UP000235836">
    <property type="component" value="Unassembled WGS sequence"/>
</dbReference>
<accession>A0A2N6T7S5</accession>
<keyword evidence="1" id="KW-0472">Membrane</keyword>
<comment type="caution">
    <text evidence="2">The sequence shown here is derived from an EMBL/GenBank/DDBJ whole genome shotgun (WGS) entry which is preliminary data.</text>
</comment>
<gene>
    <name evidence="2" type="ORF">CJ203_00160</name>
</gene>
<keyword evidence="1" id="KW-1133">Transmembrane helix</keyword>
<evidence type="ECO:0000313" key="3">
    <source>
        <dbReference type="Proteomes" id="UP000235836"/>
    </source>
</evidence>
<sequence length="101" mass="10977">MKALYLIAAALGSVVAIAGVYLDFPRAINIAAVVFAAVCLVLWLAKNYVSMESAPIDLDEEQREIIAGMKAAGDMDKAARQVQLWFRNTSYGEAADIVREL</sequence>
<evidence type="ECO:0000313" key="2">
    <source>
        <dbReference type="EMBL" id="PMC65339.1"/>
    </source>
</evidence>
<proteinExistence type="predicted"/>
<feature type="transmembrane region" description="Helical" evidence="1">
    <location>
        <begin position="26"/>
        <end position="45"/>
    </location>
</feature>
<reference evidence="2 3" key="1">
    <citation type="submission" date="2017-09" db="EMBL/GenBank/DDBJ databases">
        <title>Bacterial strain isolated from the female urinary microbiota.</title>
        <authorList>
            <person name="Thomas-White K."/>
            <person name="Kumar N."/>
            <person name="Forster S."/>
            <person name="Putonti C."/>
            <person name="Lawley T."/>
            <person name="Wolfe A.J."/>
        </authorList>
    </citation>
    <scope>NUCLEOTIDE SEQUENCE [LARGE SCALE GENOMIC DNA]</scope>
    <source>
        <strain evidence="2 3">UMB0792</strain>
    </source>
</reference>
<keyword evidence="3" id="KW-1185">Reference proteome</keyword>
<keyword evidence="1" id="KW-0812">Transmembrane</keyword>
<name>A0A2N6T7S5_9CORY</name>
<evidence type="ECO:0000256" key="1">
    <source>
        <dbReference type="SAM" id="Phobius"/>
    </source>
</evidence>
<dbReference type="RefSeq" id="WP_034664350.1">
    <property type="nucleotide sequence ID" value="NZ_PNHG01000001.1"/>
</dbReference>
<dbReference type="AlphaFoldDB" id="A0A2N6T7S5"/>
<protein>
    <submittedName>
        <fullName evidence="2">Uncharacterized protein</fullName>
    </submittedName>
</protein>
<organism evidence="2 3">
    <name type="scientific">Corynebacterium tuscaniense</name>
    <dbReference type="NCBI Taxonomy" id="302449"/>
    <lineage>
        <taxon>Bacteria</taxon>
        <taxon>Bacillati</taxon>
        <taxon>Actinomycetota</taxon>
        <taxon>Actinomycetes</taxon>
        <taxon>Mycobacteriales</taxon>
        <taxon>Corynebacteriaceae</taxon>
        <taxon>Corynebacterium</taxon>
    </lineage>
</organism>
<dbReference type="EMBL" id="PNHG01000001">
    <property type="protein sequence ID" value="PMC65339.1"/>
    <property type="molecule type" value="Genomic_DNA"/>
</dbReference>